<feature type="compositionally biased region" description="Basic and acidic residues" evidence="1">
    <location>
        <begin position="1"/>
        <end position="13"/>
    </location>
</feature>
<evidence type="ECO:0000313" key="3">
    <source>
        <dbReference type="Proteomes" id="UP001066276"/>
    </source>
</evidence>
<protein>
    <submittedName>
        <fullName evidence="2">Uncharacterized protein</fullName>
    </submittedName>
</protein>
<accession>A0AAV7UTX2</accession>
<dbReference type="EMBL" id="JANPWB010000004">
    <property type="protein sequence ID" value="KAJ1191816.1"/>
    <property type="molecule type" value="Genomic_DNA"/>
</dbReference>
<sequence length="136" mass="15505">MGRHFSREKEWFRGHASQRPPESGEEDGCGRAERGREADMEETDTIGEDVKEADAGDTGPNRKKPEPYTRATVRRGGETRLAQGAERHGESHPAGQPRHVPGGTWLNKLWLYFQKGRPLFKRSEERERTRGIRTPL</sequence>
<gene>
    <name evidence="2" type="ORF">NDU88_001131</name>
</gene>
<dbReference type="Proteomes" id="UP001066276">
    <property type="component" value="Chromosome 2_2"/>
</dbReference>
<dbReference type="AlphaFoldDB" id="A0AAV7UTX2"/>
<proteinExistence type="predicted"/>
<feature type="compositionally biased region" description="Basic and acidic residues" evidence="1">
    <location>
        <begin position="28"/>
        <end position="38"/>
    </location>
</feature>
<evidence type="ECO:0000313" key="2">
    <source>
        <dbReference type="EMBL" id="KAJ1191816.1"/>
    </source>
</evidence>
<reference evidence="2" key="1">
    <citation type="journal article" date="2022" name="bioRxiv">
        <title>Sequencing and chromosome-scale assembly of the giantPleurodeles waltlgenome.</title>
        <authorList>
            <person name="Brown T."/>
            <person name="Elewa A."/>
            <person name="Iarovenko S."/>
            <person name="Subramanian E."/>
            <person name="Araus A.J."/>
            <person name="Petzold A."/>
            <person name="Susuki M."/>
            <person name="Suzuki K.-i.T."/>
            <person name="Hayashi T."/>
            <person name="Toyoda A."/>
            <person name="Oliveira C."/>
            <person name="Osipova E."/>
            <person name="Leigh N.D."/>
            <person name="Simon A."/>
            <person name="Yun M.H."/>
        </authorList>
    </citation>
    <scope>NUCLEOTIDE SEQUENCE</scope>
    <source>
        <strain evidence="2">20211129_DDA</strain>
        <tissue evidence="2">Liver</tissue>
    </source>
</reference>
<name>A0AAV7UTX2_PLEWA</name>
<organism evidence="2 3">
    <name type="scientific">Pleurodeles waltl</name>
    <name type="common">Iberian ribbed newt</name>
    <dbReference type="NCBI Taxonomy" id="8319"/>
    <lineage>
        <taxon>Eukaryota</taxon>
        <taxon>Metazoa</taxon>
        <taxon>Chordata</taxon>
        <taxon>Craniata</taxon>
        <taxon>Vertebrata</taxon>
        <taxon>Euteleostomi</taxon>
        <taxon>Amphibia</taxon>
        <taxon>Batrachia</taxon>
        <taxon>Caudata</taxon>
        <taxon>Salamandroidea</taxon>
        <taxon>Salamandridae</taxon>
        <taxon>Pleurodelinae</taxon>
        <taxon>Pleurodeles</taxon>
    </lineage>
</organism>
<evidence type="ECO:0000256" key="1">
    <source>
        <dbReference type="SAM" id="MobiDB-lite"/>
    </source>
</evidence>
<feature type="region of interest" description="Disordered" evidence="1">
    <location>
        <begin position="1"/>
        <end position="103"/>
    </location>
</feature>
<comment type="caution">
    <text evidence="2">The sequence shown here is derived from an EMBL/GenBank/DDBJ whole genome shotgun (WGS) entry which is preliminary data.</text>
</comment>
<keyword evidence="3" id="KW-1185">Reference proteome</keyword>